<sequence>MLIKTHLFLLYLLICMQISVAQDNIPPFFEVSYKLYSDNIKIGLMERRFYKNQENNYVFRSESKTTGLISLFRKDHIIEVSNWNFSDSDIIPLLYKYQHTGSKKDRDVEINFKWNKKEIINRVNDSIWKMETQSGILDKLLYQLIIMIDLKLGNIPEKYIIADGGKIKEYTFKKIKDEIIETPLGDFNTIKIARYKKNKQETYLWCAYELDFLPIKVITTEKDGRLSKAIIKSVKGFK</sequence>
<dbReference type="InterPro" id="IPR021457">
    <property type="entry name" value="DUF3108"/>
</dbReference>
<dbReference type="AlphaFoldDB" id="A0A381XRM1"/>
<reference evidence="1" key="1">
    <citation type="submission" date="2018-05" db="EMBL/GenBank/DDBJ databases">
        <authorList>
            <person name="Lanie J.A."/>
            <person name="Ng W.-L."/>
            <person name="Kazmierczak K.M."/>
            <person name="Andrzejewski T.M."/>
            <person name="Davidsen T.M."/>
            <person name="Wayne K.J."/>
            <person name="Tettelin H."/>
            <person name="Glass J.I."/>
            <person name="Rusch D."/>
            <person name="Podicherti R."/>
            <person name="Tsui H.-C.T."/>
            <person name="Winkler M.E."/>
        </authorList>
    </citation>
    <scope>NUCLEOTIDE SEQUENCE</scope>
</reference>
<name>A0A381XRM1_9ZZZZ</name>
<evidence type="ECO:0000313" key="1">
    <source>
        <dbReference type="EMBL" id="SVA67365.1"/>
    </source>
</evidence>
<organism evidence="1">
    <name type="scientific">marine metagenome</name>
    <dbReference type="NCBI Taxonomy" id="408172"/>
    <lineage>
        <taxon>unclassified sequences</taxon>
        <taxon>metagenomes</taxon>
        <taxon>ecological metagenomes</taxon>
    </lineage>
</organism>
<feature type="non-terminal residue" evidence="1">
    <location>
        <position position="238"/>
    </location>
</feature>
<evidence type="ECO:0008006" key="2">
    <source>
        <dbReference type="Google" id="ProtNLM"/>
    </source>
</evidence>
<proteinExistence type="predicted"/>
<dbReference type="Pfam" id="PF11306">
    <property type="entry name" value="DUF3108"/>
    <property type="match status" value="1"/>
</dbReference>
<accession>A0A381XRM1</accession>
<gene>
    <name evidence="1" type="ORF">METZ01_LOCUS120219</name>
</gene>
<protein>
    <recommendedName>
        <fullName evidence="2">DUF3108 domain-containing protein</fullName>
    </recommendedName>
</protein>
<dbReference type="EMBL" id="UINC01016120">
    <property type="protein sequence ID" value="SVA67365.1"/>
    <property type="molecule type" value="Genomic_DNA"/>
</dbReference>